<dbReference type="PANTHER" id="PTHR43415">
    <property type="entry name" value="SPERMIDINE N(1)-ACETYLTRANSFERASE"/>
    <property type="match status" value="1"/>
</dbReference>
<dbReference type="Gene3D" id="3.40.630.30">
    <property type="match status" value="1"/>
</dbReference>
<dbReference type="SUPFAM" id="SSF55729">
    <property type="entry name" value="Acyl-CoA N-acyltransferases (Nat)"/>
    <property type="match status" value="1"/>
</dbReference>
<reference evidence="2 3" key="1">
    <citation type="journal article" date="2020" name="ISME J.">
        <title>Uncovering the hidden diversity of litter-decomposition mechanisms in mushroom-forming fungi.</title>
        <authorList>
            <person name="Floudas D."/>
            <person name="Bentzer J."/>
            <person name="Ahren D."/>
            <person name="Johansson T."/>
            <person name="Persson P."/>
            <person name="Tunlid A."/>
        </authorList>
    </citation>
    <scope>NUCLEOTIDE SEQUENCE [LARGE SCALE GENOMIC DNA]</scope>
    <source>
        <strain evidence="2 3">CBS 101986</strain>
    </source>
</reference>
<dbReference type="OrthoDB" id="630895at2759"/>
<comment type="caution">
    <text evidence="2">The sequence shown here is derived from an EMBL/GenBank/DDBJ whole genome shotgun (WGS) entry which is preliminary data.</text>
</comment>
<dbReference type="GO" id="GO:0016747">
    <property type="term" value="F:acyltransferase activity, transferring groups other than amino-acyl groups"/>
    <property type="evidence" value="ECO:0007669"/>
    <property type="project" value="InterPro"/>
</dbReference>
<evidence type="ECO:0000313" key="2">
    <source>
        <dbReference type="EMBL" id="KAF5314877.1"/>
    </source>
</evidence>
<dbReference type="CDD" id="cd04301">
    <property type="entry name" value="NAT_SF"/>
    <property type="match status" value="1"/>
</dbReference>
<dbReference type="InterPro" id="IPR016181">
    <property type="entry name" value="Acyl_CoA_acyltransferase"/>
</dbReference>
<dbReference type="InterPro" id="IPR000182">
    <property type="entry name" value="GNAT_dom"/>
</dbReference>
<dbReference type="AlphaFoldDB" id="A0A8H5EWH5"/>
<sequence length="189" mass="21994">MFSTERLTLRASRPSDDPALLELYNHEKVAQWITEGYLTPRHHNFIDNIHKFIQSCVVSCIVEEKETGTFVGICSFVGPMEPKNRNAVICVALHPSHWSKGYGYEVMEFMIDYAFESMNMHRVSLTVFEGNDRALELYRRLGFVEEGRHRKIVWIKGSWRDTFYMGILEEEWLERKKSKLAAANAVTVD</sequence>
<gene>
    <name evidence="2" type="ORF">D9619_007248</name>
</gene>
<evidence type="ECO:0000259" key="1">
    <source>
        <dbReference type="PROSITE" id="PS51186"/>
    </source>
</evidence>
<organism evidence="2 3">
    <name type="scientific">Psilocybe cf. subviscida</name>
    <dbReference type="NCBI Taxonomy" id="2480587"/>
    <lineage>
        <taxon>Eukaryota</taxon>
        <taxon>Fungi</taxon>
        <taxon>Dikarya</taxon>
        <taxon>Basidiomycota</taxon>
        <taxon>Agaricomycotina</taxon>
        <taxon>Agaricomycetes</taxon>
        <taxon>Agaricomycetidae</taxon>
        <taxon>Agaricales</taxon>
        <taxon>Agaricineae</taxon>
        <taxon>Strophariaceae</taxon>
        <taxon>Psilocybe</taxon>
    </lineage>
</organism>
<dbReference type="Pfam" id="PF13302">
    <property type="entry name" value="Acetyltransf_3"/>
    <property type="match status" value="1"/>
</dbReference>
<dbReference type="PANTHER" id="PTHR43415:SF3">
    <property type="entry name" value="GNAT-FAMILY ACETYLTRANSFERASE"/>
    <property type="match status" value="1"/>
</dbReference>
<dbReference type="EMBL" id="JAACJJ010000043">
    <property type="protein sequence ID" value="KAF5314877.1"/>
    <property type="molecule type" value="Genomic_DNA"/>
</dbReference>
<name>A0A8H5EWH5_9AGAR</name>
<protein>
    <recommendedName>
        <fullName evidence="1">N-acetyltransferase domain-containing protein</fullName>
    </recommendedName>
</protein>
<dbReference type="PROSITE" id="PS51186">
    <property type="entry name" value="GNAT"/>
    <property type="match status" value="1"/>
</dbReference>
<dbReference type="Proteomes" id="UP000567179">
    <property type="component" value="Unassembled WGS sequence"/>
</dbReference>
<keyword evidence="3" id="KW-1185">Reference proteome</keyword>
<feature type="domain" description="N-acetyltransferase" evidence="1">
    <location>
        <begin position="7"/>
        <end position="170"/>
    </location>
</feature>
<evidence type="ECO:0000313" key="3">
    <source>
        <dbReference type="Proteomes" id="UP000567179"/>
    </source>
</evidence>
<proteinExistence type="predicted"/>
<accession>A0A8H5EWH5</accession>